<name>A0A444JAB5_9BACT</name>
<gene>
    <name evidence="2" type="ORF">VU00_11711</name>
</gene>
<feature type="domain" description="Methyltransferase type 11" evidence="1">
    <location>
        <begin position="64"/>
        <end position="125"/>
    </location>
</feature>
<accession>A0A444JAB5</accession>
<dbReference type="Pfam" id="PF08241">
    <property type="entry name" value="Methyltransf_11"/>
    <property type="match status" value="1"/>
</dbReference>
<dbReference type="AlphaFoldDB" id="A0A444JAB5"/>
<keyword evidence="2" id="KW-0808">Transferase</keyword>
<evidence type="ECO:0000313" key="2">
    <source>
        <dbReference type="EMBL" id="RWX49992.1"/>
    </source>
</evidence>
<comment type="caution">
    <text evidence="2">The sequence shown here is derived from an EMBL/GenBank/DDBJ whole genome shotgun (WGS) entry which is preliminary data.</text>
</comment>
<feature type="non-terminal residue" evidence="2">
    <location>
        <position position="170"/>
    </location>
</feature>
<evidence type="ECO:0000259" key="1">
    <source>
        <dbReference type="Pfam" id="PF08241"/>
    </source>
</evidence>
<dbReference type="Proteomes" id="UP000287615">
    <property type="component" value="Unassembled WGS sequence"/>
</dbReference>
<reference evidence="2 3" key="1">
    <citation type="submission" date="2017-01" db="EMBL/GenBank/DDBJ databases">
        <title>The cable genome- insights into the physiology and evolution of filamentous bacteria capable of sulfide oxidation via long distance electron transfer.</title>
        <authorList>
            <person name="Schreiber L."/>
            <person name="Bjerg J.T."/>
            <person name="Boggild A."/>
            <person name="Van De Vossenberg J."/>
            <person name="Meysman F."/>
            <person name="Nielsen L.P."/>
            <person name="Schramm A."/>
            <person name="Kjeldsen K.U."/>
        </authorList>
    </citation>
    <scope>NUCLEOTIDE SEQUENCE [LARGE SCALE GENOMIC DNA]</scope>
    <source>
        <strain evidence="2">A3</strain>
    </source>
</reference>
<protein>
    <submittedName>
        <fullName evidence="2">Methyltransferase domain-containing protein</fullName>
    </submittedName>
</protein>
<organism evidence="2 3">
    <name type="scientific">Candidatus Electrothrix marina</name>
    <dbReference type="NCBI Taxonomy" id="1859130"/>
    <lineage>
        <taxon>Bacteria</taxon>
        <taxon>Pseudomonadati</taxon>
        <taxon>Thermodesulfobacteriota</taxon>
        <taxon>Desulfobulbia</taxon>
        <taxon>Desulfobulbales</taxon>
        <taxon>Desulfobulbaceae</taxon>
        <taxon>Candidatus Electrothrix</taxon>
    </lineage>
</organism>
<dbReference type="GO" id="GO:0032259">
    <property type="term" value="P:methylation"/>
    <property type="evidence" value="ECO:0007669"/>
    <property type="project" value="UniProtKB-KW"/>
</dbReference>
<dbReference type="Gene3D" id="3.40.50.150">
    <property type="entry name" value="Vaccinia Virus protein VP39"/>
    <property type="match status" value="1"/>
</dbReference>
<dbReference type="InterPro" id="IPR029063">
    <property type="entry name" value="SAM-dependent_MTases_sf"/>
</dbReference>
<dbReference type="SUPFAM" id="SSF53335">
    <property type="entry name" value="S-adenosyl-L-methionine-dependent methyltransferases"/>
    <property type="match status" value="1"/>
</dbReference>
<sequence>MITFEKIKKYVMQRSRSAKLDQFYSLCPQQSSVLDVGVSNNEYNRSINYFLNNFRLKDDQYTGIAVQPIENIRKKHPGKKIIEYPGGLFPFLDKQFDWVFSNAVIEHVGTKIDQLIFINEMLRVGRNVFFTTPNKWFPIESHTDVIFRHWFEEYFYQWCEKNNPYWSDGN</sequence>
<dbReference type="InterPro" id="IPR013216">
    <property type="entry name" value="Methyltransf_11"/>
</dbReference>
<dbReference type="EMBL" id="MTKR01000171">
    <property type="protein sequence ID" value="RWX49992.1"/>
    <property type="molecule type" value="Genomic_DNA"/>
</dbReference>
<evidence type="ECO:0000313" key="3">
    <source>
        <dbReference type="Proteomes" id="UP000287615"/>
    </source>
</evidence>
<keyword evidence="2" id="KW-0489">Methyltransferase</keyword>
<proteinExistence type="predicted"/>
<dbReference type="GO" id="GO:0008757">
    <property type="term" value="F:S-adenosylmethionine-dependent methyltransferase activity"/>
    <property type="evidence" value="ECO:0007669"/>
    <property type="project" value="InterPro"/>
</dbReference>